<evidence type="ECO:0000259" key="1">
    <source>
        <dbReference type="Pfam" id="PF00148"/>
    </source>
</evidence>
<organism evidence="2 3">
    <name type="scientific">Eubacterium pyruvativorans</name>
    <dbReference type="NCBI Taxonomy" id="155865"/>
    <lineage>
        <taxon>Bacteria</taxon>
        <taxon>Bacillati</taxon>
        <taxon>Bacillota</taxon>
        <taxon>Clostridia</taxon>
        <taxon>Eubacteriales</taxon>
        <taxon>Eubacteriaceae</taxon>
        <taxon>Eubacterium</taxon>
    </lineage>
</organism>
<dbReference type="EMBL" id="FPBT01000007">
    <property type="protein sequence ID" value="SFU48370.1"/>
    <property type="molecule type" value="Genomic_DNA"/>
</dbReference>
<dbReference type="SUPFAM" id="SSF53807">
    <property type="entry name" value="Helical backbone' metal receptor"/>
    <property type="match status" value="1"/>
</dbReference>
<feature type="domain" description="Nitrogenase/oxidoreductase component 1" evidence="1">
    <location>
        <begin position="49"/>
        <end position="398"/>
    </location>
</feature>
<dbReference type="InterPro" id="IPR000510">
    <property type="entry name" value="Nase/OxRdtase_comp1"/>
</dbReference>
<dbReference type="PANTHER" id="PTHR42956">
    <property type="entry name" value="NITROGENASE IRON-MOLYBDENUM COFACTOR BIOSYNTHESIS PROTEIN NIFE"/>
    <property type="match status" value="1"/>
</dbReference>
<proteinExistence type="predicted"/>
<sequence length="431" mass="48050">MTKKPYSISAGELAARGPERIPEAFVPNCHLIYSSPATLFYNSPGAIGFGVKRAGLVIPESVMLLVSPGCCGRNSTILSAEEGYADRMFYLLMDETDLVTGRHLKKIPEAVAEILETAKPRPKVVLICITCVDALLGTDLERVCREAREKTGVTVVPSYMYALEREGRKPPMAAIRQTVYSLLEPAEGRKDPRMVNLMGFFSALDPESDLIALLKQAGIRRVNQVAEMNTLDEYREMSRANFNLMLHPESRFAAEDLQNRLGMPYIEFPRLFAPEKIHRMYQLLGAAVGVTFRDEVYYEAAKAARDRFAAARKGTRFAVGEVMNGNPYEMAASLTEMGMEVPTIFANLTPDDFPFLERLARRSPETRIYTGIDPSMVRYRPEEAPPVDITVGKDAGGYYPGVPNLEWNSEKEPFGFKGFTDFINGLEEVLA</sequence>
<name>A0A1I7GIT3_9FIRM</name>
<dbReference type="STRING" id="155865.SAMN05216515_10934"/>
<dbReference type="Proteomes" id="UP000198817">
    <property type="component" value="Unassembled WGS sequence"/>
</dbReference>
<evidence type="ECO:0000313" key="2">
    <source>
        <dbReference type="EMBL" id="SFU48370.1"/>
    </source>
</evidence>
<reference evidence="2 3" key="1">
    <citation type="submission" date="2016-10" db="EMBL/GenBank/DDBJ databases">
        <authorList>
            <person name="de Groot N.N."/>
        </authorList>
    </citation>
    <scope>NUCLEOTIDE SEQUENCE [LARGE SCALE GENOMIC DNA]</scope>
    <source>
        <strain evidence="2 3">KHGC13</strain>
    </source>
</reference>
<dbReference type="Gene3D" id="3.40.50.1980">
    <property type="entry name" value="Nitrogenase molybdenum iron protein domain"/>
    <property type="match status" value="2"/>
</dbReference>
<protein>
    <submittedName>
        <fullName evidence="2">Nitrogenase molybdenum-cofactor synthesis protein NifE</fullName>
    </submittedName>
</protein>
<evidence type="ECO:0000313" key="3">
    <source>
        <dbReference type="Proteomes" id="UP000198817"/>
    </source>
</evidence>
<dbReference type="AlphaFoldDB" id="A0A1I7GIT3"/>
<dbReference type="InterPro" id="IPR049939">
    <property type="entry name" value="NifE-like"/>
</dbReference>
<dbReference type="GO" id="GO:0016491">
    <property type="term" value="F:oxidoreductase activity"/>
    <property type="evidence" value="ECO:0007669"/>
    <property type="project" value="InterPro"/>
</dbReference>
<dbReference type="PANTHER" id="PTHR42956:SF1">
    <property type="entry name" value="NITROGENASE IRON-MOLYBDENUM COFACTOR BIOSYNTHESIS PROTEIN NIFE"/>
    <property type="match status" value="1"/>
</dbReference>
<dbReference type="Pfam" id="PF00148">
    <property type="entry name" value="Oxidored_nitro"/>
    <property type="match status" value="1"/>
</dbReference>
<keyword evidence="3" id="KW-1185">Reference proteome</keyword>
<dbReference type="OrthoDB" id="5442487at2"/>
<gene>
    <name evidence="2" type="ORF">SAMN05216508_10734</name>
</gene>
<accession>A0A1I7GIT3</accession>